<evidence type="ECO:0000313" key="1">
    <source>
        <dbReference type="EMBL" id="PIN04216.1"/>
    </source>
</evidence>
<dbReference type="InterPro" id="IPR055298">
    <property type="entry name" value="AtLOH3-like"/>
</dbReference>
<dbReference type="PANTHER" id="PTHR11697">
    <property type="entry name" value="GENERAL TRANSCRIPTION FACTOR 2-RELATED ZINC FINGER PROTEIN"/>
    <property type="match status" value="1"/>
</dbReference>
<dbReference type="AlphaFoldDB" id="A0A2G9GFZ9"/>
<evidence type="ECO:0008006" key="3">
    <source>
        <dbReference type="Google" id="ProtNLM"/>
    </source>
</evidence>
<dbReference type="Proteomes" id="UP000231279">
    <property type="component" value="Unassembled WGS sequence"/>
</dbReference>
<keyword evidence="2" id="KW-1185">Reference proteome</keyword>
<dbReference type="PANTHER" id="PTHR11697:SF230">
    <property type="entry name" value="ZINC FINGER, MYM DOMAIN CONTAINING 1"/>
    <property type="match status" value="1"/>
</dbReference>
<reference evidence="2" key="1">
    <citation type="journal article" date="2018" name="Gigascience">
        <title>Genome assembly of the Pink Ipe (Handroanthus impetiginosus, Bignoniaceae), a highly valued, ecologically keystone Neotropical timber forest tree.</title>
        <authorList>
            <person name="Silva-Junior O.B."/>
            <person name="Grattapaglia D."/>
            <person name="Novaes E."/>
            <person name="Collevatti R.G."/>
        </authorList>
    </citation>
    <scope>NUCLEOTIDE SEQUENCE [LARGE SCALE GENOMIC DNA]</scope>
    <source>
        <strain evidence="2">cv. UFG-1</strain>
    </source>
</reference>
<dbReference type="OrthoDB" id="10063284at2759"/>
<dbReference type="STRING" id="429701.A0A2G9GFZ9"/>
<accession>A0A2G9GFZ9</accession>
<protein>
    <recommendedName>
        <fullName evidence="3">DUF4371 domain-containing protein</fullName>
    </recommendedName>
</protein>
<sequence length="192" mass="22248">MMNNIKELIEIPSKANLAERLVILKYHPNYRDSIRRAYIRKGPSEPRNHNFPQTEMSDIVKVIIEDLNGDYFSIFVNKSRHVSCKEQMALILCYVDRRGFISYIRGQCYDGASNMQGKFNGLKVLIQREKRSAHSALKVGELQTSRGLNQELGLVRRWGSHFKSFINFILLFDLIIDVLDTFDTDAESSDER</sequence>
<organism evidence="1 2">
    <name type="scientific">Handroanthus impetiginosus</name>
    <dbReference type="NCBI Taxonomy" id="429701"/>
    <lineage>
        <taxon>Eukaryota</taxon>
        <taxon>Viridiplantae</taxon>
        <taxon>Streptophyta</taxon>
        <taxon>Embryophyta</taxon>
        <taxon>Tracheophyta</taxon>
        <taxon>Spermatophyta</taxon>
        <taxon>Magnoliopsida</taxon>
        <taxon>eudicotyledons</taxon>
        <taxon>Gunneridae</taxon>
        <taxon>Pentapetalae</taxon>
        <taxon>asterids</taxon>
        <taxon>lamiids</taxon>
        <taxon>Lamiales</taxon>
        <taxon>Bignoniaceae</taxon>
        <taxon>Crescentiina</taxon>
        <taxon>Tabebuia alliance</taxon>
        <taxon>Handroanthus</taxon>
    </lineage>
</organism>
<evidence type="ECO:0000313" key="2">
    <source>
        <dbReference type="Proteomes" id="UP000231279"/>
    </source>
</evidence>
<name>A0A2G9GFZ9_9LAMI</name>
<gene>
    <name evidence="1" type="ORF">CDL12_23248</name>
</gene>
<dbReference type="EMBL" id="NKXS01005239">
    <property type="protein sequence ID" value="PIN04216.1"/>
    <property type="molecule type" value="Genomic_DNA"/>
</dbReference>
<comment type="caution">
    <text evidence="1">The sequence shown here is derived from an EMBL/GenBank/DDBJ whole genome shotgun (WGS) entry which is preliminary data.</text>
</comment>
<proteinExistence type="predicted"/>